<dbReference type="AlphaFoldDB" id="A0A645HP02"/>
<reference evidence="2" key="1">
    <citation type="submission" date="2019-08" db="EMBL/GenBank/DDBJ databases">
        <authorList>
            <person name="Kucharzyk K."/>
            <person name="Murdoch R.W."/>
            <person name="Higgins S."/>
            <person name="Loffler F."/>
        </authorList>
    </citation>
    <scope>NUCLEOTIDE SEQUENCE</scope>
</reference>
<dbReference type="EMBL" id="VSSQ01092725">
    <property type="protein sequence ID" value="MPN37844.1"/>
    <property type="molecule type" value="Genomic_DNA"/>
</dbReference>
<protein>
    <submittedName>
        <fullName evidence="2">Uncharacterized protein</fullName>
    </submittedName>
</protein>
<feature type="region of interest" description="Disordered" evidence="1">
    <location>
        <begin position="96"/>
        <end position="118"/>
    </location>
</feature>
<name>A0A645HP02_9ZZZZ</name>
<organism evidence="2">
    <name type="scientific">bioreactor metagenome</name>
    <dbReference type="NCBI Taxonomy" id="1076179"/>
    <lineage>
        <taxon>unclassified sequences</taxon>
        <taxon>metagenomes</taxon>
        <taxon>ecological metagenomes</taxon>
    </lineage>
</organism>
<sequence>MAVAQLPLGFLFLDVRRVRQQHFEQRDGRRRGIHRAAEAEHRQARQEAGMINVGMGEEHEVEAPHVETEGQCPFVLGACLGAALKHAAIDQKTRFPGIDQGAGTGHFASGTEKAKSHV</sequence>
<comment type="caution">
    <text evidence="2">The sequence shown here is derived from an EMBL/GenBank/DDBJ whole genome shotgun (WGS) entry which is preliminary data.</text>
</comment>
<proteinExistence type="predicted"/>
<accession>A0A645HP02</accession>
<gene>
    <name evidence="2" type="ORF">SDC9_185365</name>
</gene>
<evidence type="ECO:0000313" key="2">
    <source>
        <dbReference type="EMBL" id="MPN37844.1"/>
    </source>
</evidence>
<evidence type="ECO:0000256" key="1">
    <source>
        <dbReference type="SAM" id="MobiDB-lite"/>
    </source>
</evidence>